<accession>A0A9P1CSA5</accession>
<organism evidence="1">
    <name type="scientific">Cladocopium goreaui</name>
    <dbReference type="NCBI Taxonomy" id="2562237"/>
    <lineage>
        <taxon>Eukaryota</taxon>
        <taxon>Sar</taxon>
        <taxon>Alveolata</taxon>
        <taxon>Dinophyceae</taxon>
        <taxon>Suessiales</taxon>
        <taxon>Symbiodiniaceae</taxon>
        <taxon>Cladocopium</taxon>
    </lineage>
</organism>
<protein>
    <submittedName>
        <fullName evidence="1">Uncharacterized protein</fullName>
    </submittedName>
</protein>
<dbReference type="EMBL" id="CAMXCT020002223">
    <property type="protein sequence ID" value="CAL1149955.1"/>
    <property type="molecule type" value="Genomic_DNA"/>
</dbReference>
<dbReference type="EMBL" id="CAMXCT030002223">
    <property type="protein sequence ID" value="CAL4783892.1"/>
    <property type="molecule type" value="Genomic_DNA"/>
</dbReference>
<dbReference type="AlphaFoldDB" id="A0A9P1CSA5"/>
<evidence type="ECO:0000313" key="3">
    <source>
        <dbReference type="Proteomes" id="UP001152797"/>
    </source>
</evidence>
<dbReference type="Proteomes" id="UP001152797">
    <property type="component" value="Unassembled WGS sequence"/>
</dbReference>
<proteinExistence type="predicted"/>
<reference evidence="1" key="1">
    <citation type="submission" date="2022-10" db="EMBL/GenBank/DDBJ databases">
        <authorList>
            <person name="Chen Y."/>
            <person name="Dougan E. K."/>
            <person name="Chan C."/>
            <person name="Rhodes N."/>
            <person name="Thang M."/>
        </authorList>
    </citation>
    <scope>NUCLEOTIDE SEQUENCE</scope>
</reference>
<evidence type="ECO:0000313" key="1">
    <source>
        <dbReference type="EMBL" id="CAI3996580.1"/>
    </source>
</evidence>
<keyword evidence="3" id="KW-1185">Reference proteome</keyword>
<comment type="caution">
    <text evidence="1">The sequence shown here is derived from an EMBL/GenBank/DDBJ whole genome shotgun (WGS) entry which is preliminary data.</text>
</comment>
<dbReference type="EMBL" id="CAMXCT010002223">
    <property type="protein sequence ID" value="CAI3996580.1"/>
    <property type="molecule type" value="Genomic_DNA"/>
</dbReference>
<sequence length="158" mass="16993">MSPWPAIRQATGSSSRDPVLEWSLLPVAIWCCSEVDEGPSEWETFREEDADLQSARVALETLKPVLEASATAAAGAALAASLEELLDEGETLLQEFRGGNEQLLERLCTTESVRSLVQHATRPPCEGVPPERLRHRSHTAAELLAMCGQGSAKAPGTS</sequence>
<reference evidence="2 3" key="2">
    <citation type="submission" date="2024-05" db="EMBL/GenBank/DDBJ databases">
        <authorList>
            <person name="Chen Y."/>
            <person name="Shah S."/>
            <person name="Dougan E. K."/>
            <person name="Thang M."/>
            <person name="Chan C."/>
        </authorList>
    </citation>
    <scope>NUCLEOTIDE SEQUENCE [LARGE SCALE GENOMIC DNA]</scope>
</reference>
<dbReference type="OrthoDB" id="10615026at2759"/>
<evidence type="ECO:0000313" key="2">
    <source>
        <dbReference type="EMBL" id="CAL4783892.1"/>
    </source>
</evidence>
<gene>
    <name evidence="1" type="ORF">C1SCF055_LOCUS23044</name>
</gene>
<name>A0A9P1CSA5_9DINO</name>